<dbReference type="Proteomes" id="UP000010798">
    <property type="component" value="Chromosome"/>
</dbReference>
<proteinExistence type="predicted"/>
<organism evidence="1 2">
    <name type="scientific">Singulisphaera acidiphila (strain ATCC BAA-1392 / DSM 18658 / VKM B-2454 / MOB10)</name>
    <dbReference type="NCBI Taxonomy" id="886293"/>
    <lineage>
        <taxon>Bacteria</taxon>
        <taxon>Pseudomonadati</taxon>
        <taxon>Planctomycetota</taxon>
        <taxon>Planctomycetia</taxon>
        <taxon>Isosphaerales</taxon>
        <taxon>Isosphaeraceae</taxon>
        <taxon>Singulisphaera</taxon>
    </lineage>
</organism>
<protein>
    <submittedName>
        <fullName evidence="1">Uncharacterized protein</fullName>
    </submittedName>
</protein>
<dbReference type="KEGG" id="saci:Sinac_0602"/>
<dbReference type="HOGENOM" id="CLU_2620121_0_0_0"/>
<evidence type="ECO:0000313" key="2">
    <source>
        <dbReference type="Proteomes" id="UP000010798"/>
    </source>
</evidence>
<reference evidence="1 2" key="1">
    <citation type="submission" date="2012-02" db="EMBL/GenBank/DDBJ databases">
        <title>Complete sequence of chromosome of Singulisphaera acidiphila DSM 18658.</title>
        <authorList>
            <consortium name="US DOE Joint Genome Institute (JGI-PGF)"/>
            <person name="Lucas S."/>
            <person name="Copeland A."/>
            <person name="Lapidus A."/>
            <person name="Glavina del Rio T."/>
            <person name="Dalin E."/>
            <person name="Tice H."/>
            <person name="Bruce D."/>
            <person name="Goodwin L."/>
            <person name="Pitluck S."/>
            <person name="Peters L."/>
            <person name="Ovchinnikova G."/>
            <person name="Chertkov O."/>
            <person name="Kyrpides N."/>
            <person name="Mavromatis K."/>
            <person name="Ivanova N."/>
            <person name="Brettin T."/>
            <person name="Detter J.C."/>
            <person name="Han C."/>
            <person name="Larimer F."/>
            <person name="Land M."/>
            <person name="Hauser L."/>
            <person name="Markowitz V."/>
            <person name="Cheng J.-F."/>
            <person name="Hugenholtz P."/>
            <person name="Woyke T."/>
            <person name="Wu D."/>
            <person name="Tindall B."/>
            <person name="Pomrenke H."/>
            <person name="Brambilla E."/>
            <person name="Klenk H.-P."/>
            <person name="Eisen J.A."/>
        </authorList>
    </citation>
    <scope>NUCLEOTIDE SEQUENCE [LARGE SCALE GENOMIC DNA]</scope>
    <source>
        <strain evidence="2">ATCC BAA-1392 / DSM 18658 / VKM B-2454 / MOB10</strain>
    </source>
</reference>
<dbReference type="EMBL" id="CP003364">
    <property type="protein sequence ID" value="AGA25023.1"/>
    <property type="molecule type" value="Genomic_DNA"/>
</dbReference>
<dbReference type="OrthoDB" id="9815272at2"/>
<dbReference type="AlphaFoldDB" id="L0D871"/>
<name>L0D871_SINAD</name>
<keyword evidence="2" id="KW-1185">Reference proteome</keyword>
<dbReference type="eggNOG" id="COG4646">
    <property type="taxonomic scope" value="Bacteria"/>
</dbReference>
<dbReference type="STRING" id="886293.Sinac_0602"/>
<dbReference type="RefSeq" id="WP_015244208.1">
    <property type="nucleotide sequence ID" value="NC_019892.1"/>
</dbReference>
<evidence type="ECO:0000313" key="1">
    <source>
        <dbReference type="EMBL" id="AGA25023.1"/>
    </source>
</evidence>
<accession>L0D871</accession>
<gene>
    <name evidence="1" type="ordered locus">Sinac_0602</name>
</gene>
<sequence>MLNALERLAGSYGRDCEHLKADIAVKQGQLGDYEARLGKPFAHTAYMDELANLRDQLEIRINAGLAGERELGHADRGE</sequence>